<proteinExistence type="predicted"/>
<dbReference type="PANTHER" id="PTHR12815:SF47">
    <property type="entry name" value="TRANSLOCATION AND ASSEMBLY MODULE SUBUNIT TAMA"/>
    <property type="match status" value="1"/>
</dbReference>
<dbReference type="InterPro" id="IPR000184">
    <property type="entry name" value="Bac_surfAg_D15"/>
</dbReference>
<feature type="domain" description="Bacterial surface antigen (D15)" evidence="7">
    <location>
        <begin position="332"/>
        <end position="634"/>
    </location>
</feature>
<evidence type="ECO:0000256" key="5">
    <source>
        <dbReference type="ARBA" id="ARBA00023237"/>
    </source>
</evidence>
<comment type="subcellular location">
    <subcellularLocation>
        <location evidence="1">Membrane</location>
    </subcellularLocation>
</comment>
<evidence type="ECO:0000256" key="1">
    <source>
        <dbReference type="ARBA" id="ARBA00004370"/>
    </source>
</evidence>
<keyword evidence="3" id="KW-0732">Signal</keyword>
<sequence length="636" mass="68747">MNTKKFFIDIARSGVARFHGVSYRDPIVRLNASRNETLSGPKPGIFMNRCFSAPSNIAAGLSLLACLTLGGCAHLRQQNLASNDSPPDAVDFSQLGITPAANAAADDSSSALAAEEPLTIRGQDSGFSLPPGVAAAAPAPSPGGGGFTRGPVPVSGQNVQPPLVQSQAATAGGAYGNTATDPRVAQNGVGEYQPQVQPAPSYGLPAPPAGYQTYNNQPVVPNQQTFGQPVGQPQFQPEFQPQQPGMIGAPIEPINPNFVDPLSNEPPPLVMPRVRTVPVDVFVTPARTGRFMVGGAVNSDAGVTGQIVLDERNFDILRFPRSFQDLFSGYAFRGAGQTFRLEAVPGSDFQRYMMSFGQPYLFGYLPLSLSVQGFLFDRQYRDWDESRLGGRVQLGYRVTNELSLSTAIRAENVDFGDVRVPGIPYVDQYVGNHELYSGSVRLSHDTRDIPFAPTEGHLFEVTFEQTFGSYDYSRIQADLRNYYLLRERADHSGRHTIAVTNSVGFSGADTPIFENFFAGGYSTMRGFDFRGASPVLSNGSDNVQVGGRLSVLGSVEYQFPLTADDATKGVVFVDYGTVEREIEIKRENFRVAPGFGFRVSMPALGPAPLAFDFAFPVAHADTDDRQVFSFFMGFSR</sequence>
<evidence type="ECO:0000259" key="7">
    <source>
        <dbReference type="Pfam" id="PF01103"/>
    </source>
</evidence>
<keyword evidence="9" id="KW-1185">Reference proteome</keyword>
<feature type="region of interest" description="Disordered" evidence="6">
    <location>
        <begin position="121"/>
        <end position="159"/>
    </location>
</feature>
<evidence type="ECO:0000256" key="2">
    <source>
        <dbReference type="ARBA" id="ARBA00022692"/>
    </source>
</evidence>
<gene>
    <name evidence="8" type="primary">tamA</name>
    <name evidence="8" type="ORF">Poly24_48740</name>
</gene>
<dbReference type="Pfam" id="PF01103">
    <property type="entry name" value="Omp85"/>
    <property type="match status" value="1"/>
</dbReference>
<dbReference type="Gene3D" id="2.40.160.50">
    <property type="entry name" value="membrane protein fhac: a member of the omp85/tpsb transporter family"/>
    <property type="match status" value="1"/>
</dbReference>
<dbReference type="AlphaFoldDB" id="A0A518K023"/>
<reference evidence="8 9" key="1">
    <citation type="submission" date="2019-02" db="EMBL/GenBank/DDBJ databases">
        <title>Deep-cultivation of Planctomycetes and their phenomic and genomic characterization uncovers novel biology.</title>
        <authorList>
            <person name="Wiegand S."/>
            <person name="Jogler M."/>
            <person name="Boedeker C."/>
            <person name="Pinto D."/>
            <person name="Vollmers J."/>
            <person name="Rivas-Marin E."/>
            <person name="Kohn T."/>
            <person name="Peeters S.H."/>
            <person name="Heuer A."/>
            <person name="Rast P."/>
            <person name="Oberbeckmann S."/>
            <person name="Bunk B."/>
            <person name="Jeske O."/>
            <person name="Meyerdierks A."/>
            <person name="Storesund J.E."/>
            <person name="Kallscheuer N."/>
            <person name="Luecker S."/>
            <person name="Lage O.M."/>
            <person name="Pohl T."/>
            <person name="Merkel B.J."/>
            <person name="Hornburger P."/>
            <person name="Mueller R.-W."/>
            <person name="Bruemmer F."/>
            <person name="Labrenz M."/>
            <person name="Spormann A.M."/>
            <person name="Op den Camp H."/>
            <person name="Overmann J."/>
            <person name="Amann R."/>
            <person name="Jetten M.S.M."/>
            <person name="Mascher T."/>
            <person name="Medema M.H."/>
            <person name="Devos D.P."/>
            <person name="Kaster A.-K."/>
            <person name="Ovreas L."/>
            <person name="Rohde M."/>
            <person name="Galperin M.Y."/>
            <person name="Jogler C."/>
        </authorList>
    </citation>
    <scope>NUCLEOTIDE SEQUENCE [LARGE SCALE GENOMIC DNA]</scope>
    <source>
        <strain evidence="8 9">Poly24</strain>
    </source>
</reference>
<dbReference type="InterPro" id="IPR039910">
    <property type="entry name" value="D15-like"/>
</dbReference>
<keyword evidence="2" id="KW-0812">Transmembrane</keyword>
<dbReference type="PANTHER" id="PTHR12815">
    <property type="entry name" value="SORTING AND ASSEMBLY MACHINERY SAMM50 PROTEIN FAMILY MEMBER"/>
    <property type="match status" value="1"/>
</dbReference>
<accession>A0A518K023</accession>
<evidence type="ECO:0000313" key="8">
    <source>
        <dbReference type="EMBL" id="QDV71140.1"/>
    </source>
</evidence>
<evidence type="ECO:0000256" key="3">
    <source>
        <dbReference type="ARBA" id="ARBA00022729"/>
    </source>
</evidence>
<keyword evidence="5" id="KW-0998">Cell outer membrane</keyword>
<evidence type="ECO:0000256" key="4">
    <source>
        <dbReference type="ARBA" id="ARBA00023136"/>
    </source>
</evidence>
<dbReference type="EMBL" id="CP036348">
    <property type="protein sequence ID" value="QDV71140.1"/>
    <property type="molecule type" value="Genomic_DNA"/>
</dbReference>
<organism evidence="8 9">
    <name type="scientific">Rosistilla carotiformis</name>
    <dbReference type="NCBI Taxonomy" id="2528017"/>
    <lineage>
        <taxon>Bacteria</taxon>
        <taxon>Pseudomonadati</taxon>
        <taxon>Planctomycetota</taxon>
        <taxon>Planctomycetia</taxon>
        <taxon>Pirellulales</taxon>
        <taxon>Pirellulaceae</taxon>
        <taxon>Rosistilla</taxon>
    </lineage>
</organism>
<evidence type="ECO:0000313" key="9">
    <source>
        <dbReference type="Proteomes" id="UP000315082"/>
    </source>
</evidence>
<dbReference type="KEGG" id="rcf:Poly24_48740"/>
<dbReference type="GO" id="GO:0019867">
    <property type="term" value="C:outer membrane"/>
    <property type="evidence" value="ECO:0007669"/>
    <property type="project" value="InterPro"/>
</dbReference>
<name>A0A518K023_9BACT</name>
<dbReference type="Proteomes" id="UP000315082">
    <property type="component" value="Chromosome"/>
</dbReference>
<keyword evidence="4" id="KW-0472">Membrane</keyword>
<protein>
    <submittedName>
        <fullName evidence="8">Translocation and assembly module TamA</fullName>
    </submittedName>
</protein>
<evidence type="ECO:0000256" key="6">
    <source>
        <dbReference type="SAM" id="MobiDB-lite"/>
    </source>
</evidence>